<evidence type="ECO:0000313" key="1">
    <source>
        <dbReference type="EMBL" id="MFC7450513.1"/>
    </source>
</evidence>
<reference evidence="2" key="1">
    <citation type="journal article" date="2019" name="Int. J. Syst. Evol. Microbiol.">
        <title>The Global Catalogue of Microorganisms (GCM) 10K type strain sequencing project: providing services to taxonomists for standard genome sequencing and annotation.</title>
        <authorList>
            <consortium name="The Broad Institute Genomics Platform"/>
            <consortium name="The Broad Institute Genome Sequencing Center for Infectious Disease"/>
            <person name="Wu L."/>
            <person name="Ma J."/>
        </authorList>
    </citation>
    <scope>NUCLEOTIDE SEQUENCE [LARGE SCALE GENOMIC DNA]</scope>
    <source>
        <strain evidence="2">ICMP 19430</strain>
    </source>
</reference>
<keyword evidence="2" id="KW-1185">Reference proteome</keyword>
<name>A0ABW2S3W1_9NOCA</name>
<dbReference type="RefSeq" id="WP_378408520.1">
    <property type="nucleotide sequence ID" value="NZ_JBHTCS010000026.1"/>
</dbReference>
<gene>
    <name evidence="1" type="ORF">ACFQS9_21685</name>
</gene>
<dbReference type="EMBL" id="JBHTCS010000026">
    <property type="protein sequence ID" value="MFC7450513.1"/>
    <property type="molecule type" value="Genomic_DNA"/>
</dbReference>
<dbReference type="Proteomes" id="UP001596484">
    <property type="component" value="Unassembled WGS sequence"/>
</dbReference>
<evidence type="ECO:0000313" key="2">
    <source>
        <dbReference type="Proteomes" id="UP001596484"/>
    </source>
</evidence>
<proteinExistence type="predicted"/>
<organism evidence="1 2">
    <name type="scientific">Rhodococcus daqingensis</name>
    <dbReference type="NCBI Taxonomy" id="2479363"/>
    <lineage>
        <taxon>Bacteria</taxon>
        <taxon>Bacillati</taxon>
        <taxon>Actinomycetota</taxon>
        <taxon>Actinomycetes</taxon>
        <taxon>Mycobacteriales</taxon>
        <taxon>Nocardiaceae</taxon>
        <taxon>Rhodococcus</taxon>
    </lineage>
</organism>
<accession>A0ABW2S3W1</accession>
<protein>
    <submittedName>
        <fullName evidence="1">Uncharacterized protein</fullName>
    </submittedName>
</protein>
<sequence length="185" mass="20087">MTDQKTTALHLIALGQLQKMIKAEIDTRRATLHAGMDEGDRVAVHVKLDDEKVKLGTVLKTEPTTALAVVDPLAHEAWALENMGENHVTSYEFVDPAAVAAVLREHAPHLITKVTQRPSPQWLNEVLVLAGRGEGPIPDGVEPVKADPVLQVRPNADTVPTTIPELWRRAMLDLGELLAIEGGGE</sequence>
<comment type="caution">
    <text evidence="1">The sequence shown here is derived from an EMBL/GenBank/DDBJ whole genome shotgun (WGS) entry which is preliminary data.</text>
</comment>